<reference evidence="6" key="1">
    <citation type="submission" date="2018-05" db="EMBL/GenBank/DDBJ databases">
        <authorList>
            <person name="Deangelis K."/>
            <person name="Huntemann M."/>
            <person name="Clum A."/>
            <person name="Pillay M."/>
            <person name="Palaniappan K."/>
            <person name="Varghese N."/>
            <person name="Mikhailova N."/>
            <person name="Stamatis D."/>
            <person name="Reddy T."/>
            <person name="Daum C."/>
            <person name="Shapiro N."/>
            <person name="Ivanova N."/>
            <person name="Kyrpides N."/>
            <person name="Woyke T."/>
        </authorList>
    </citation>
    <scope>NUCLEOTIDE SEQUENCE [LARGE SCALE GENOMIC DNA]</scope>
    <source>
        <strain evidence="6">GAS496</strain>
    </source>
</reference>
<dbReference type="InterPro" id="IPR017871">
    <property type="entry name" value="ABC_transporter-like_CS"/>
</dbReference>
<dbReference type="InterPro" id="IPR003439">
    <property type="entry name" value="ABC_transporter-like_ATP-bd"/>
</dbReference>
<dbReference type="SUPFAM" id="SSF52540">
    <property type="entry name" value="P-loop containing nucleoside triphosphate hydrolases"/>
    <property type="match status" value="1"/>
</dbReference>
<evidence type="ECO:0000313" key="6">
    <source>
        <dbReference type="Proteomes" id="UP000247781"/>
    </source>
</evidence>
<reference evidence="5 6" key="2">
    <citation type="submission" date="2018-06" db="EMBL/GenBank/DDBJ databases">
        <title>Sequencing of bacterial isolates from soil warming experiment in Harvard Forest, Massachusetts, USA.</title>
        <authorList>
            <person name="Deangelis K.PhD."/>
        </authorList>
    </citation>
    <scope>NUCLEOTIDE SEQUENCE [LARGE SCALE GENOMIC DNA]</scope>
    <source>
        <strain evidence="5 6">GAS496</strain>
    </source>
</reference>
<proteinExistence type="inferred from homology"/>
<dbReference type="Pfam" id="PF00005">
    <property type="entry name" value="ABC_tran"/>
    <property type="match status" value="1"/>
</dbReference>
<evidence type="ECO:0000256" key="1">
    <source>
        <dbReference type="ARBA" id="ARBA00005417"/>
    </source>
</evidence>
<dbReference type="EMBL" id="QJJU01000002">
    <property type="protein sequence ID" value="PXX12227.1"/>
    <property type="molecule type" value="Genomic_DNA"/>
</dbReference>
<dbReference type="RefSeq" id="WP_337442221.1">
    <property type="nucleotide sequence ID" value="NZ_QJJU01000002.1"/>
</dbReference>
<organism evidence="5 6">
    <name type="scientific">Mycolicibacterium moriokaense</name>
    <dbReference type="NCBI Taxonomy" id="39691"/>
    <lineage>
        <taxon>Bacteria</taxon>
        <taxon>Bacillati</taxon>
        <taxon>Actinomycetota</taxon>
        <taxon>Actinomycetes</taxon>
        <taxon>Mycobacteriales</taxon>
        <taxon>Mycobacteriaceae</taxon>
        <taxon>Mycolicibacterium</taxon>
    </lineage>
</organism>
<dbReference type="SMART" id="SM00382">
    <property type="entry name" value="AAA"/>
    <property type="match status" value="1"/>
</dbReference>
<dbReference type="PANTHER" id="PTHR24220:SF689">
    <property type="entry name" value="LIPOPROTEIN-RELEASING SYSTEM ATP-BINDING PROTEIN LOLD"/>
    <property type="match status" value="1"/>
</dbReference>
<comment type="caution">
    <text evidence="5">The sequence shown here is derived from an EMBL/GenBank/DDBJ whole genome shotgun (WGS) entry which is preliminary data.</text>
</comment>
<dbReference type="Proteomes" id="UP000247781">
    <property type="component" value="Unassembled WGS sequence"/>
</dbReference>
<gene>
    <name evidence="5" type="ORF">C8E89_102352</name>
</gene>
<dbReference type="GO" id="GO:0016887">
    <property type="term" value="F:ATP hydrolysis activity"/>
    <property type="evidence" value="ECO:0007669"/>
    <property type="project" value="InterPro"/>
</dbReference>
<dbReference type="InterPro" id="IPR003593">
    <property type="entry name" value="AAA+_ATPase"/>
</dbReference>
<feature type="domain" description="ABC transporter" evidence="4">
    <location>
        <begin position="27"/>
        <end position="240"/>
    </location>
</feature>
<accession>A0A318HLR9</accession>
<dbReference type="Gene3D" id="3.40.50.300">
    <property type="entry name" value="P-loop containing nucleotide triphosphate hydrolases"/>
    <property type="match status" value="1"/>
</dbReference>
<dbReference type="InterPro" id="IPR027417">
    <property type="entry name" value="P-loop_NTPase"/>
</dbReference>
<evidence type="ECO:0000256" key="2">
    <source>
        <dbReference type="ARBA" id="ARBA00022741"/>
    </source>
</evidence>
<dbReference type="GO" id="GO:0022857">
    <property type="term" value="F:transmembrane transporter activity"/>
    <property type="evidence" value="ECO:0007669"/>
    <property type="project" value="TreeGrafter"/>
</dbReference>
<evidence type="ECO:0000259" key="4">
    <source>
        <dbReference type="PROSITE" id="PS50893"/>
    </source>
</evidence>
<dbReference type="PROSITE" id="PS50893">
    <property type="entry name" value="ABC_TRANSPORTER_2"/>
    <property type="match status" value="1"/>
</dbReference>
<evidence type="ECO:0000313" key="5">
    <source>
        <dbReference type="EMBL" id="PXX12227.1"/>
    </source>
</evidence>
<dbReference type="InterPro" id="IPR015854">
    <property type="entry name" value="ABC_transpr_LolD-like"/>
</dbReference>
<protein>
    <submittedName>
        <fullName evidence="5">Putative ABC transport system ATP-binding protein</fullName>
    </submittedName>
</protein>
<dbReference type="PANTHER" id="PTHR24220">
    <property type="entry name" value="IMPORT ATP-BINDING PROTEIN"/>
    <property type="match status" value="1"/>
</dbReference>
<dbReference type="PROSITE" id="PS00211">
    <property type="entry name" value="ABC_TRANSPORTER_1"/>
    <property type="match status" value="1"/>
</dbReference>
<evidence type="ECO:0000256" key="3">
    <source>
        <dbReference type="ARBA" id="ARBA00022840"/>
    </source>
</evidence>
<dbReference type="GO" id="GO:0005886">
    <property type="term" value="C:plasma membrane"/>
    <property type="evidence" value="ECO:0007669"/>
    <property type="project" value="TreeGrafter"/>
</dbReference>
<comment type="similarity">
    <text evidence="1">Belongs to the ABC transporter superfamily.</text>
</comment>
<name>A0A318HLR9_9MYCO</name>
<sequence>MAQDYRVVSLVDVTSIGNVQRDRYPTLEASSLYRFFRAGDAETLALQGVSVCVAKGELVVVSGPSGSGKSTLLACLAGMDNPDGGMVRINGQRLSHQPEPVQARMRAQNVGLMFQTANMLPHLTVAQNVTLTQRMLRGDRRPVMEILDRLGIDHRARVYPDQLSGGELARAGLAVAVANDPLVVLADEPTGELDSGAERAVLGLLNERARAGAAIVVASHSAAVAAAADRVIHLLDGRVE</sequence>
<dbReference type="AlphaFoldDB" id="A0A318HLR9"/>
<keyword evidence="3 5" id="KW-0067">ATP-binding</keyword>
<keyword evidence="2" id="KW-0547">Nucleotide-binding</keyword>
<keyword evidence="6" id="KW-1185">Reference proteome</keyword>
<dbReference type="GO" id="GO:0005524">
    <property type="term" value="F:ATP binding"/>
    <property type="evidence" value="ECO:0007669"/>
    <property type="project" value="UniProtKB-KW"/>
</dbReference>